<gene>
    <name evidence="6" type="primary">LOC100369324</name>
</gene>
<sequence>MVTFSNTQWFSAVVTACAISSVLCCNILILPGPSAGNFYVTISRFGELFAMRGHNVTVLINDLFYQRFAGLMKQQRTFMNFEEYECGFSDTPVEYDILTKSTQIMPSILEALRVFEVMAEETNAFIEDGKLIERLNASNFDLIFANVFNPGYALIVDILRVPFISVSTARPLPMIDDLIHGLTSNPAYIPAVTTGYSDKMTFPQRLNNVFAYLASAAILEFVVLKPFKIVQQRHNIRPELSYRSLCGNAELVLFCSDFAFDYPRPMMPHGIYIGSLTARTPDPLSQEWTEFVESAEEGIVVFTLGSQVNIGEDMEKATKFVRAFARLPQKVIMKYVGNPPNGLGENTKLSSWIPQNDLLGHPNTKAFIGHGGINGINEAIYHAVPFIGVATFGDQFENTRRLVDKGMAIVIDLKSFTEDDVYNAVKQVIEDPRYKENAARLSSIQRDTPMPPGDAAVFWIEHILKFGGDHLKPASLQLNFLQYYLLDIAIFLLAVVAIVIIILQQVIRLIFKMCCKPTNIKLKRKKEQ</sequence>
<feature type="transmembrane region" description="Helical" evidence="4">
    <location>
        <begin position="483"/>
        <end position="503"/>
    </location>
</feature>
<evidence type="ECO:0000313" key="5">
    <source>
        <dbReference type="Proteomes" id="UP000694865"/>
    </source>
</evidence>
<dbReference type="PANTHER" id="PTHR48043:SF145">
    <property type="entry name" value="FI06409P-RELATED"/>
    <property type="match status" value="1"/>
</dbReference>
<keyword evidence="3" id="KW-0808">Transferase</keyword>
<dbReference type="InterPro" id="IPR002213">
    <property type="entry name" value="UDP_glucos_trans"/>
</dbReference>
<dbReference type="Gene3D" id="3.40.50.2000">
    <property type="entry name" value="Glycogen Phosphorylase B"/>
    <property type="match status" value="2"/>
</dbReference>
<dbReference type="GeneID" id="100369324"/>
<keyword evidence="4" id="KW-1133">Transmembrane helix</keyword>
<reference evidence="6" key="1">
    <citation type="submission" date="2025-08" db="UniProtKB">
        <authorList>
            <consortium name="RefSeq"/>
        </authorList>
    </citation>
    <scope>IDENTIFICATION</scope>
    <source>
        <tissue evidence="6">Testes</tissue>
    </source>
</reference>
<dbReference type="PANTHER" id="PTHR48043">
    <property type="entry name" value="EG:EG0003.4 PROTEIN-RELATED"/>
    <property type="match status" value="1"/>
</dbReference>
<evidence type="ECO:0000256" key="2">
    <source>
        <dbReference type="ARBA" id="ARBA00022676"/>
    </source>
</evidence>
<protein>
    <submittedName>
        <fullName evidence="6">UDP-glucuronosyltransferase 2C1-like</fullName>
    </submittedName>
</protein>
<keyword evidence="4" id="KW-0472">Membrane</keyword>
<accession>A0ABM0GR59</accession>
<evidence type="ECO:0000256" key="1">
    <source>
        <dbReference type="ARBA" id="ARBA00009995"/>
    </source>
</evidence>
<dbReference type="Pfam" id="PF00201">
    <property type="entry name" value="UDPGT"/>
    <property type="match status" value="1"/>
</dbReference>
<name>A0ABM0GR59_SACKO</name>
<proteinExistence type="inferred from homology"/>
<dbReference type="SUPFAM" id="SSF53756">
    <property type="entry name" value="UDP-Glycosyltransferase/glycogen phosphorylase"/>
    <property type="match status" value="1"/>
</dbReference>
<feature type="transmembrane region" description="Helical" evidence="4">
    <location>
        <begin position="12"/>
        <end position="30"/>
    </location>
</feature>
<dbReference type="InterPro" id="IPR050271">
    <property type="entry name" value="UDP-glycosyltransferase"/>
</dbReference>
<dbReference type="Proteomes" id="UP000694865">
    <property type="component" value="Unplaced"/>
</dbReference>
<keyword evidence="4" id="KW-0812">Transmembrane</keyword>
<organism evidence="5 6">
    <name type="scientific">Saccoglossus kowalevskii</name>
    <name type="common">Acorn worm</name>
    <dbReference type="NCBI Taxonomy" id="10224"/>
    <lineage>
        <taxon>Eukaryota</taxon>
        <taxon>Metazoa</taxon>
        <taxon>Hemichordata</taxon>
        <taxon>Enteropneusta</taxon>
        <taxon>Harrimaniidae</taxon>
        <taxon>Saccoglossus</taxon>
    </lineage>
</organism>
<keyword evidence="2" id="KW-0328">Glycosyltransferase</keyword>
<evidence type="ECO:0000313" key="6">
    <source>
        <dbReference type="RefSeq" id="XP_002735505.1"/>
    </source>
</evidence>
<dbReference type="RefSeq" id="XP_002735505.1">
    <property type="nucleotide sequence ID" value="XM_002735459.1"/>
</dbReference>
<comment type="similarity">
    <text evidence="1">Belongs to the UDP-glycosyltransferase family.</text>
</comment>
<evidence type="ECO:0000256" key="4">
    <source>
        <dbReference type="SAM" id="Phobius"/>
    </source>
</evidence>
<keyword evidence="5" id="KW-1185">Reference proteome</keyword>
<evidence type="ECO:0000256" key="3">
    <source>
        <dbReference type="ARBA" id="ARBA00022679"/>
    </source>
</evidence>
<dbReference type="CDD" id="cd03784">
    <property type="entry name" value="GT1_Gtf-like"/>
    <property type="match status" value="1"/>
</dbReference>